<dbReference type="EMBL" id="BTGU01000009">
    <property type="protein sequence ID" value="GMN39418.1"/>
    <property type="molecule type" value="Genomic_DNA"/>
</dbReference>
<organism evidence="2 3">
    <name type="scientific">Ficus carica</name>
    <name type="common">Common fig</name>
    <dbReference type="NCBI Taxonomy" id="3494"/>
    <lineage>
        <taxon>Eukaryota</taxon>
        <taxon>Viridiplantae</taxon>
        <taxon>Streptophyta</taxon>
        <taxon>Embryophyta</taxon>
        <taxon>Tracheophyta</taxon>
        <taxon>Spermatophyta</taxon>
        <taxon>Magnoliopsida</taxon>
        <taxon>eudicotyledons</taxon>
        <taxon>Gunneridae</taxon>
        <taxon>Pentapetalae</taxon>
        <taxon>rosids</taxon>
        <taxon>fabids</taxon>
        <taxon>Rosales</taxon>
        <taxon>Moraceae</taxon>
        <taxon>Ficeae</taxon>
        <taxon>Ficus</taxon>
    </lineage>
</organism>
<comment type="caution">
    <text evidence="2">The sequence shown here is derived from an EMBL/GenBank/DDBJ whole genome shotgun (WGS) entry which is preliminary data.</text>
</comment>
<feature type="region of interest" description="Disordered" evidence="1">
    <location>
        <begin position="145"/>
        <end position="166"/>
    </location>
</feature>
<evidence type="ECO:0000313" key="3">
    <source>
        <dbReference type="Proteomes" id="UP001187192"/>
    </source>
</evidence>
<evidence type="ECO:0000256" key="1">
    <source>
        <dbReference type="SAM" id="MobiDB-lite"/>
    </source>
</evidence>
<evidence type="ECO:0000313" key="2">
    <source>
        <dbReference type="EMBL" id="GMN39418.1"/>
    </source>
</evidence>
<gene>
    <name evidence="2" type="ORF">TIFTF001_008653</name>
</gene>
<name>A0AA88A5A3_FICCA</name>
<proteinExistence type="predicted"/>
<accession>A0AA88A5A3</accession>
<sequence length="166" mass="18467">MVVGRVFREDIEILTLGGLKICTSTHDRGSIRSFTTQRDFHLVAVDFTGFEMGRLDLTKPYSQPKSDLHIDTIDPGARLRIILLNITLLQGQHLSALKNGVQNRGVLPTLIKRRRGEAKVTMAEERAVVGGGEVKLREVRIGDGEFELTGKKDEPENEESEAEGKD</sequence>
<keyword evidence="3" id="KW-1185">Reference proteome</keyword>
<dbReference type="Proteomes" id="UP001187192">
    <property type="component" value="Unassembled WGS sequence"/>
</dbReference>
<feature type="compositionally biased region" description="Basic and acidic residues" evidence="1">
    <location>
        <begin position="145"/>
        <end position="154"/>
    </location>
</feature>
<reference evidence="2" key="1">
    <citation type="submission" date="2023-07" db="EMBL/GenBank/DDBJ databases">
        <title>draft genome sequence of fig (Ficus carica).</title>
        <authorList>
            <person name="Takahashi T."/>
            <person name="Nishimura K."/>
        </authorList>
    </citation>
    <scope>NUCLEOTIDE SEQUENCE</scope>
</reference>
<dbReference type="AlphaFoldDB" id="A0AA88A5A3"/>
<feature type="compositionally biased region" description="Acidic residues" evidence="1">
    <location>
        <begin position="155"/>
        <end position="166"/>
    </location>
</feature>
<protein>
    <submittedName>
        <fullName evidence="2">Uncharacterized protein</fullName>
    </submittedName>
</protein>